<comment type="caution">
    <text evidence="1">The sequence shown here is derived from an EMBL/GenBank/DDBJ whole genome shotgun (WGS) entry which is preliminary data.</text>
</comment>
<gene>
    <name evidence="1" type="ORF">FPZ45_03855</name>
</gene>
<name>A0A559JT38_9BACL</name>
<evidence type="ECO:0000313" key="2">
    <source>
        <dbReference type="Proteomes" id="UP000316330"/>
    </source>
</evidence>
<accession>A0A559JT38</accession>
<protein>
    <submittedName>
        <fullName evidence="1">Uncharacterized protein</fullName>
    </submittedName>
</protein>
<dbReference type="RefSeq" id="WP_144698631.1">
    <property type="nucleotide sequence ID" value="NZ_VNJJ01000002.1"/>
</dbReference>
<proteinExistence type="predicted"/>
<keyword evidence="2" id="KW-1185">Reference proteome</keyword>
<dbReference type="EMBL" id="VNJJ01000002">
    <property type="protein sequence ID" value="TVY03035.1"/>
    <property type="molecule type" value="Genomic_DNA"/>
</dbReference>
<evidence type="ECO:0000313" key="1">
    <source>
        <dbReference type="EMBL" id="TVY03035.1"/>
    </source>
</evidence>
<dbReference type="AlphaFoldDB" id="A0A559JT38"/>
<dbReference type="OrthoDB" id="2580710at2"/>
<organism evidence="1 2">
    <name type="scientific">Cohnella terricola</name>
    <dbReference type="NCBI Taxonomy" id="1289167"/>
    <lineage>
        <taxon>Bacteria</taxon>
        <taxon>Bacillati</taxon>
        <taxon>Bacillota</taxon>
        <taxon>Bacilli</taxon>
        <taxon>Bacillales</taxon>
        <taxon>Paenibacillaceae</taxon>
        <taxon>Cohnella</taxon>
    </lineage>
</organism>
<dbReference type="Proteomes" id="UP000316330">
    <property type="component" value="Unassembled WGS sequence"/>
</dbReference>
<sequence>MDRIKKHAAIPALVAALVIVIAFGVNAYGLKDKGMIELKDLQGNREAIADIKFGGELRDGVHRMAFDIDRGKVSANTELFRQPNNSYVYRYAFGGSKRTEDGMEYSVENYTSTYKFTSRKLKYWYTIPVGNAEVTLPVAYHDPEGRADSITLANSPEYGLAKIGDKVYFTAPLSSYFTGSSGIYELKFYDWGFGPGANPKVYDPRKVVDIPLEAKKPDGSSGMEILGLEAVNGRLALITVENNKLYIRSYDNETGELLGEASVQVFFLSGKPDSQLPAGAAAYSEGYEAYIDRDRPILTLSFRTVSSGEERRNTTVFSFDFTDGVNLADTTYAFLNDGEEDTYSGIKDMIYRNGKLYVIKSWREPENEHSRTRYEVARPKHMYVYVYEHSKLIYKGELMTEMNDDNIRTYNLYSGMGGFGYDQMDYRYFANIAIE</sequence>
<reference evidence="1 2" key="1">
    <citation type="submission" date="2019-07" db="EMBL/GenBank/DDBJ databases">
        <authorList>
            <person name="Kim J."/>
        </authorList>
    </citation>
    <scope>NUCLEOTIDE SEQUENCE [LARGE SCALE GENOMIC DNA]</scope>
    <source>
        <strain evidence="1 2">G13</strain>
    </source>
</reference>